<dbReference type="PANTHER" id="PTHR45658">
    <property type="entry name" value="GATA TRANSCRIPTION FACTOR"/>
    <property type="match status" value="1"/>
</dbReference>
<protein>
    <recommendedName>
        <fullName evidence="13">GATA-type domain-containing protein</fullName>
    </recommendedName>
</protein>
<dbReference type="GO" id="GO:0006355">
    <property type="term" value="P:regulation of DNA-templated transcription"/>
    <property type="evidence" value="ECO:0007669"/>
    <property type="project" value="InterPro"/>
</dbReference>
<evidence type="ECO:0000256" key="9">
    <source>
        <dbReference type="ARBA" id="ARBA00023163"/>
    </source>
</evidence>
<dbReference type="PROSITE" id="PS00344">
    <property type="entry name" value="GATA_ZN_FINGER_1"/>
    <property type="match status" value="1"/>
</dbReference>
<evidence type="ECO:0000256" key="1">
    <source>
        <dbReference type="ARBA" id="ARBA00004123"/>
    </source>
</evidence>
<feature type="domain" description="GATA-type" evidence="13">
    <location>
        <begin position="200"/>
        <end position="236"/>
    </location>
</feature>
<comment type="similarity">
    <text evidence="2">Belongs to the type IV zinc-finger family. Class A subfamily.</text>
</comment>
<evidence type="ECO:0000256" key="6">
    <source>
        <dbReference type="ARBA" id="ARBA00023015"/>
    </source>
</evidence>
<dbReference type="InterPro" id="IPR013088">
    <property type="entry name" value="Znf_NHR/GATA"/>
</dbReference>
<keyword evidence="8" id="KW-0010">Activator</keyword>
<name>A0A3P6GJ01_BRAOL</name>
<accession>A0A3P6GJ01</accession>
<dbReference type="InterPro" id="IPR000679">
    <property type="entry name" value="Znf_GATA"/>
</dbReference>
<dbReference type="PROSITE" id="PS50114">
    <property type="entry name" value="GATA_ZN_FINGER_2"/>
    <property type="match status" value="1"/>
</dbReference>
<dbReference type="CDD" id="cd00202">
    <property type="entry name" value="ZnF_GATA"/>
    <property type="match status" value="1"/>
</dbReference>
<evidence type="ECO:0000256" key="12">
    <source>
        <dbReference type="SAM" id="MobiDB-lite"/>
    </source>
</evidence>
<evidence type="ECO:0000256" key="11">
    <source>
        <dbReference type="PROSITE-ProRule" id="PRU00094"/>
    </source>
</evidence>
<evidence type="ECO:0000256" key="5">
    <source>
        <dbReference type="ARBA" id="ARBA00022833"/>
    </source>
</evidence>
<keyword evidence="5" id="KW-0862">Zinc</keyword>
<keyword evidence="3" id="KW-0479">Metal-binding</keyword>
<gene>
    <name evidence="14" type="ORF">BOLC8T47148H</name>
</gene>
<dbReference type="FunFam" id="3.30.50.10:FF:000018">
    <property type="entry name" value="GATA transcription factor"/>
    <property type="match status" value="1"/>
</dbReference>
<evidence type="ECO:0000256" key="10">
    <source>
        <dbReference type="ARBA" id="ARBA00023242"/>
    </source>
</evidence>
<dbReference type="EMBL" id="LR031879">
    <property type="protein sequence ID" value="VDD53919.1"/>
    <property type="molecule type" value="Genomic_DNA"/>
</dbReference>
<evidence type="ECO:0000256" key="4">
    <source>
        <dbReference type="ARBA" id="ARBA00022771"/>
    </source>
</evidence>
<keyword evidence="9" id="KW-0804">Transcription</keyword>
<dbReference type="SMART" id="SM00401">
    <property type="entry name" value="ZnF_GATA"/>
    <property type="match status" value="1"/>
</dbReference>
<dbReference type="SUPFAM" id="SSF57716">
    <property type="entry name" value="Glucocorticoid receptor-like (DNA-binding domain)"/>
    <property type="match status" value="1"/>
</dbReference>
<dbReference type="GO" id="GO:0030154">
    <property type="term" value="P:cell differentiation"/>
    <property type="evidence" value="ECO:0007669"/>
    <property type="project" value="TreeGrafter"/>
</dbReference>
<evidence type="ECO:0000256" key="2">
    <source>
        <dbReference type="ARBA" id="ARBA00005694"/>
    </source>
</evidence>
<dbReference type="PANTHER" id="PTHR45658:SF82">
    <property type="entry name" value="GATA-TYPE DOMAIN-CONTAINING PROTEIN"/>
    <property type="match status" value="1"/>
</dbReference>
<dbReference type="GO" id="GO:0005634">
    <property type="term" value="C:nucleus"/>
    <property type="evidence" value="ECO:0007669"/>
    <property type="project" value="UniProtKB-SubCell"/>
</dbReference>
<evidence type="ECO:0000259" key="13">
    <source>
        <dbReference type="PROSITE" id="PS50114"/>
    </source>
</evidence>
<sequence length="287" mass="32286">MMNWLPEEGLTADDFFDDFINTIDFPLQDIDDVTANGEVEDWEAKFQHLEPPPMDVFTSFPSEFTSSCGVNRLGPLGTVPVLKQSGACGALSGINSSTLHQASSPHDIKVSKLFHSLSPVSVFESNYASFSPQDSRSQRMTSPVKGMRSKRKRPTPTPVRFKYLHSFEASKPEKLTPGESGFRTYYAFEQHAKKGRKISSQVRRKCNHCETTETPQWREGPNGPKTLCNACGVRFRSGRLVPEYRPASSPTFVPSVHSNSHRKIMEMRRNEGDQFHTKMIHGMISRA</sequence>
<keyword evidence="7" id="KW-0238">DNA-binding</keyword>
<organism evidence="14">
    <name type="scientific">Brassica oleracea</name>
    <name type="common">Wild cabbage</name>
    <dbReference type="NCBI Taxonomy" id="3712"/>
    <lineage>
        <taxon>Eukaryota</taxon>
        <taxon>Viridiplantae</taxon>
        <taxon>Streptophyta</taxon>
        <taxon>Embryophyta</taxon>
        <taxon>Tracheophyta</taxon>
        <taxon>Spermatophyta</taxon>
        <taxon>Magnoliopsida</taxon>
        <taxon>eudicotyledons</taxon>
        <taxon>Gunneridae</taxon>
        <taxon>Pentapetalae</taxon>
        <taxon>rosids</taxon>
        <taxon>malvids</taxon>
        <taxon>Brassicales</taxon>
        <taxon>Brassicaceae</taxon>
        <taxon>Brassiceae</taxon>
        <taxon>Brassica</taxon>
    </lineage>
</organism>
<evidence type="ECO:0000256" key="7">
    <source>
        <dbReference type="ARBA" id="ARBA00023125"/>
    </source>
</evidence>
<dbReference type="GO" id="GO:0008270">
    <property type="term" value="F:zinc ion binding"/>
    <property type="evidence" value="ECO:0007669"/>
    <property type="project" value="UniProtKB-KW"/>
</dbReference>
<feature type="region of interest" description="Disordered" evidence="12">
    <location>
        <begin position="131"/>
        <end position="157"/>
    </location>
</feature>
<proteinExistence type="inferred from homology"/>
<evidence type="ECO:0000256" key="8">
    <source>
        <dbReference type="ARBA" id="ARBA00023159"/>
    </source>
</evidence>
<keyword evidence="4 11" id="KW-0863">Zinc-finger</keyword>
<dbReference type="GO" id="GO:0043565">
    <property type="term" value="F:sequence-specific DNA binding"/>
    <property type="evidence" value="ECO:0007669"/>
    <property type="project" value="InterPro"/>
</dbReference>
<evidence type="ECO:0000256" key="3">
    <source>
        <dbReference type="ARBA" id="ARBA00022723"/>
    </source>
</evidence>
<dbReference type="Gene3D" id="3.30.50.10">
    <property type="entry name" value="Erythroid Transcription Factor GATA-1, subunit A"/>
    <property type="match status" value="1"/>
</dbReference>
<keyword evidence="10" id="KW-0539">Nucleus</keyword>
<evidence type="ECO:0000313" key="14">
    <source>
        <dbReference type="EMBL" id="VDD53919.1"/>
    </source>
</evidence>
<keyword evidence="6" id="KW-0805">Transcription regulation</keyword>
<dbReference type="AlphaFoldDB" id="A0A3P6GJ01"/>
<reference evidence="14" key="1">
    <citation type="submission" date="2018-11" db="EMBL/GenBank/DDBJ databases">
        <authorList>
            <consortium name="Genoscope - CEA"/>
            <person name="William W."/>
        </authorList>
    </citation>
    <scope>NUCLEOTIDE SEQUENCE</scope>
</reference>
<dbReference type="InterPro" id="IPR051140">
    <property type="entry name" value="GATA_TF"/>
</dbReference>
<feature type="compositionally biased region" description="Polar residues" evidence="12">
    <location>
        <begin position="131"/>
        <end position="141"/>
    </location>
</feature>
<dbReference type="Pfam" id="PF00320">
    <property type="entry name" value="GATA"/>
    <property type="match status" value="1"/>
</dbReference>
<comment type="subcellular location">
    <subcellularLocation>
        <location evidence="1">Nucleus</location>
    </subcellularLocation>
</comment>